<evidence type="ECO:0000313" key="1">
    <source>
        <dbReference type="EMBL" id="NKZ06283.1"/>
    </source>
</evidence>
<sequence>MTGEVKISVSDTHRAAMRAFLGNMEKFVDEYADDLEKDANPVGFSMLTSFTNGILLRRRFGPGCPLPDVVRYVALLRASDESARALDARMTENTIRTHLDDPSLTTPPPFGGRAEEMVESMITVLLSLVAEAGLDDKGIEELVEEAAADVEAHELDPAALPVTVPPEVMELLRQS</sequence>
<reference evidence="1 2" key="1">
    <citation type="submission" date="2020-04" db="EMBL/GenBank/DDBJ databases">
        <title>MicrobeNet Type strains.</title>
        <authorList>
            <person name="Nicholson A.C."/>
        </authorList>
    </citation>
    <scope>NUCLEOTIDE SEQUENCE [LARGE SCALE GENOMIC DNA]</scope>
    <source>
        <strain evidence="1 2">ATCC BAA-277</strain>
    </source>
</reference>
<evidence type="ECO:0000313" key="2">
    <source>
        <dbReference type="Proteomes" id="UP000579250"/>
    </source>
</evidence>
<keyword evidence="2" id="KW-1185">Reference proteome</keyword>
<comment type="caution">
    <text evidence="1">The sequence shown here is derived from an EMBL/GenBank/DDBJ whole genome shotgun (WGS) entry which is preliminary data.</text>
</comment>
<dbReference type="Proteomes" id="UP000579250">
    <property type="component" value="Unassembled WGS sequence"/>
</dbReference>
<name>A0A846Z7B4_9ACTN</name>
<protein>
    <submittedName>
        <fullName evidence="1">Uncharacterized protein</fullName>
    </submittedName>
</protein>
<dbReference type="RefSeq" id="WP_157438481.1">
    <property type="nucleotide sequence ID" value="NZ_JAAXPI010000033.1"/>
</dbReference>
<accession>A0A846Z7B4</accession>
<dbReference type="EMBL" id="JAAXPI010000033">
    <property type="protein sequence ID" value="NKZ06283.1"/>
    <property type="molecule type" value="Genomic_DNA"/>
</dbReference>
<organism evidence="1 2">
    <name type="scientific">Actinomadura latina</name>
    <dbReference type="NCBI Taxonomy" id="163603"/>
    <lineage>
        <taxon>Bacteria</taxon>
        <taxon>Bacillati</taxon>
        <taxon>Actinomycetota</taxon>
        <taxon>Actinomycetes</taxon>
        <taxon>Streptosporangiales</taxon>
        <taxon>Thermomonosporaceae</taxon>
        <taxon>Actinomadura</taxon>
    </lineage>
</organism>
<proteinExistence type="predicted"/>
<dbReference type="AlphaFoldDB" id="A0A846Z7B4"/>
<gene>
    <name evidence="1" type="ORF">HGB48_21395</name>
</gene>